<proteinExistence type="predicted"/>
<accession>A0A368BQY1</accession>
<gene>
    <name evidence="1" type="ORF">DBW97_00515</name>
</gene>
<dbReference type="Pfam" id="PF09526">
    <property type="entry name" value="DUF2387"/>
    <property type="match status" value="1"/>
</dbReference>
<dbReference type="EMBL" id="QOPD01000001">
    <property type="protein sequence ID" value="RCL39242.1"/>
    <property type="molecule type" value="Genomic_DNA"/>
</dbReference>
<dbReference type="Proteomes" id="UP000252147">
    <property type="component" value="Unassembled WGS sequence"/>
</dbReference>
<dbReference type="AlphaFoldDB" id="A0A368BQY1"/>
<evidence type="ECO:0000313" key="1">
    <source>
        <dbReference type="EMBL" id="RCL39242.1"/>
    </source>
</evidence>
<name>A0A368BQY1_9GAMM</name>
<organism evidence="1 2">
    <name type="scientific">SAR86 cluster bacterium</name>
    <dbReference type="NCBI Taxonomy" id="2030880"/>
    <lineage>
        <taxon>Bacteria</taxon>
        <taxon>Pseudomonadati</taxon>
        <taxon>Pseudomonadota</taxon>
        <taxon>Gammaproteobacteria</taxon>
        <taxon>SAR86 cluster</taxon>
    </lineage>
</organism>
<reference evidence="1 2" key="1">
    <citation type="journal article" date="2018" name="Microbiome">
        <title>Fine metagenomic profile of the Mediterranean stratified and mixed water columns revealed by assembly and recruitment.</title>
        <authorList>
            <person name="Haro-Moreno J.M."/>
            <person name="Lopez-Perez M."/>
            <person name="De La Torre J.R."/>
            <person name="Picazo A."/>
            <person name="Camacho A."/>
            <person name="Rodriguez-Valera F."/>
        </authorList>
    </citation>
    <scope>NUCLEOTIDE SEQUENCE [LARGE SCALE GENOMIC DNA]</scope>
    <source>
        <strain evidence="1">MED-G83</strain>
    </source>
</reference>
<comment type="caution">
    <text evidence="1">The sequence shown here is derived from an EMBL/GenBank/DDBJ whole genome shotgun (WGS) entry which is preliminary data.</text>
</comment>
<protein>
    <submittedName>
        <fullName evidence="1">Uncharacterized protein</fullName>
    </submittedName>
</protein>
<dbReference type="SUPFAM" id="SSF57783">
    <property type="entry name" value="Zinc beta-ribbon"/>
    <property type="match status" value="1"/>
</dbReference>
<sequence>MKDYKFIAGALCPQCGEIDSIVLKNDDSEIKCVLCNYFKKKDHNQIESIRIVNDD</sequence>
<dbReference type="InterPro" id="IPR012658">
    <property type="entry name" value="YheV"/>
</dbReference>
<evidence type="ECO:0000313" key="2">
    <source>
        <dbReference type="Proteomes" id="UP000252147"/>
    </source>
</evidence>